<dbReference type="Proteomes" id="UP001518925">
    <property type="component" value="Unassembled WGS sequence"/>
</dbReference>
<gene>
    <name evidence="2" type="ORF">JR050_04830</name>
</gene>
<evidence type="ECO:0000313" key="3">
    <source>
        <dbReference type="Proteomes" id="UP001518925"/>
    </source>
</evidence>
<dbReference type="RefSeq" id="WP_204202384.1">
    <property type="nucleotide sequence ID" value="NZ_JAFELM010000018.1"/>
</dbReference>
<proteinExistence type="predicted"/>
<dbReference type="InterPro" id="IPR020825">
    <property type="entry name" value="Phe-tRNA_synthase-like_B3/B4"/>
</dbReference>
<accession>A0ABS2DG36</accession>
<dbReference type="PANTHER" id="PTHR39209">
    <property type="match status" value="1"/>
</dbReference>
<protein>
    <recommendedName>
        <fullName evidence="1">B3/B4 tRNA-binding domain-containing protein</fullName>
    </recommendedName>
</protein>
<sequence>MKVTIDPSVLSKVPDFKIGVIIYEDITVSSSPQMIKGRFQLYQESISFDLEERPLSDYKGVKEWRSVFKKLGMDPSKYRPSHEALVRRIAKKDFLVTIHSAADINNFFSLQYGIPIGIYDKEKINGDIVIKLGQENEQYEGLNNRNIDANQKLISLDNSGPFGSPFVDSRRTAVTEQTTSAIQIAYLQPSMTSKEEMIALLQAMSKMFTQVNGGTASHKIVST</sequence>
<dbReference type="SMART" id="SM00873">
    <property type="entry name" value="B3_4"/>
    <property type="match status" value="1"/>
</dbReference>
<dbReference type="PANTHER" id="PTHR39209:SF2">
    <property type="entry name" value="CYTOPLASMIC PROTEIN"/>
    <property type="match status" value="1"/>
</dbReference>
<evidence type="ECO:0000259" key="1">
    <source>
        <dbReference type="SMART" id="SM00873"/>
    </source>
</evidence>
<dbReference type="SUPFAM" id="SSF56037">
    <property type="entry name" value="PheT/TilS domain"/>
    <property type="match status" value="1"/>
</dbReference>
<dbReference type="Gene3D" id="3.50.40.10">
    <property type="entry name" value="Phenylalanyl-trna Synthetase, Chain B, domain 3"/>
    <property type="match status" value="1"/>
</dbReference>
<organism evidence="2 3">
    <name type="scientific">Bacillus suaedaesalsae</name>
    <dbReference type="NCBI Taxonomy" id="2810349"/>
    <lineage>
        <taxon>Bacteria</taxon>
        <taxon>Bacillati</taxon>
        <taxon>Bacillota</taxon>
        <taxon>Bacilli</taxon>
        <taxon>Bacillales</taxon>
        <taxon>Bacillaceae</taxon>
        <taxon>Bacillus</taxon>
    </lineage>
</organism>
<name>A0ABS2DG36_9BACI</name>
<reference evidence="2 3" key="1">
    <citation type="submission" date="2021-02" db="EMBL/GenBank/DDBJ databases">
        <title>Bacillus sp. RD4P76, an endophyte from a halophyte.</title>
        <authorList>
            <person name="Sun J.-Q."/>
        </authorList>
    </citation>
    <scope>NUCLEOTIDE SEQUENCE [LARGE SCALE GENOMIC DNA]</scope>
    <source>
        <strain evidence="2 3">RD4P76</strain>
    </source>
</reference>
<comment type="caution">
    <text evidence="2">The sequence shown here is derived from an EMBL/GenBank/DDBJ whole genome shotgun (WGS) entry which is preliminary data.</text>
</comment>
<feature type="domain" description="B3/B4 tRNA-binding" evidence="1">
    <location>
        <begin position="62"/>
        <end position="213"/>
    </location>
</feature>
<dbReference type="InterPro" id="IPR005146">
    <property type="entry name" value="B3/B4_tRNA-bd"/>
</dbReference>
<evidence type="ECO:0000313" key="2">
    <source>
        <dbReference type="EMBL" id="MBM6616995.1"/>
    </source>
</evidence>
<dbReference type="EMBL" id="JAFELM010000018">
    <property type="protein sequence ID" value="MBM6616995.1"/>
    <property type="molecule type" value="Genomic_DNA"/>
</dbReference>
<dbReference type="Pfam" id="PF03483">
    <property type="entry name" value="B3_4"/>
    <property type="match status" value="1"/>
</dbReference>
<keyword evidence="3" id="KW-1185">Reference proteome</keyword>